<reference evidence="2" key="1">
    <citation type="journal article" date="2014" name="Nat. Genet.">
        <title>Genome of the human hookworm Necator americanus.</title>
        <authorList>
            <person name="Tang Y.T."/>
            <person name="Gao X."/>
            <person name="Rosa B.A."/>
            <person name="Abubucker S."/>
            <person name="Hallsworth-Pepin K."/>
            <person name="Martin J."/>
            <person name="Tyagi R."/>
            <person name="Heizer E."/>
            <person name="Zhang X."/>
            <person name="Bhonagiri-Palsikar V."/>
            <person name="Minx P."/>
            <person name="Warren W.C."/>
            <person name="Wang Q."/>
            <person name="Zhan B."/>
            <person name="Hotez P.J."/>
            <person name="Sternberg P.W."/>
            <person name="Dougall A."/>
            <person name="Gaze S.T."/>
            <person name="Mulvenna J."/>
            <person name="Sotillo J."/>
            <person name="Ranganathan S."/>
            <person name="Rabelo E.M."/>
            <person name="Wilson R.K."/>
            <person name="Felgner P.L."/>
            <person name="Bethony J."/>
            <person name="Hawdon J.M."/>
            <person name="Gasser R.B."/>
            <person name="Loukas A."/>
            <person name="Mitreva M."/>
        </authorList>
    </citation>
    <scope>NUCLEOTIDE SEQUENCE [LARGE SCALE GENOMIC DNA]</scope>
</reference>
<name>W2TII9_NECAM</name>
<keyword evidence="2" id="KW-1185">Reference proteome</keyword>
<dbReference type="EMBL" id="KI658676">
    <property type="protein sequence ID" value="ETN81628.1"/>
    <property type="molecule type" value="Genomic_DNA"/>
</dbReference>
<evidence type="ECO:0000313" key="1">
    <source>
        <dbReference type="EMBL" id="ETN81628.1"/>
    </source>
</evidence>
<accession>W2TII9</accession>
<sequence length="101" mass="11382">MQANVSVIAYGLALHHQHNIQMKTAEVLLARPGDVTDMTFTTRMSSPLPVTTPSPPPPQMVSKEDKYLLNLDFNREQFRTLGFKQGQRRVVVSNKGAYLRV</sequence>
<dbReference type="KEGG" id="nai:NECAME_08373"/>
<dbReference type="AlphaFoldDB" id="W2TII9"/>
<protein>
    <submittedName>
        <fullName evidence="1">Uncharacterized protein</fullName>
    </submittedName>
</protein>
<dbReference type="Proteomes" id="UP000053676">
    <property type="component" value="Unassembled WGS sequence"/>
</dbReference>
<gene>
    <name evidence="1" type="ORF">NECAME_08373</name>
</gene>
<proteinExistence type="predicted"/>
<evidence type="ECO:0000313" key="2">
    <source>
        <dbReference type="Proteomes" id="UP000053676"/>
    </source>
</evidence>
<organism evidence="1 2">
    <name type="scientific">Necator americanus</name>
    <name type="common">Human hookworm</name>
    <dbReference type="NCBI Taxonomy" id="51031"/>
    <lineage>
        <taxon>Eukaryota</taxon>
        <taxon>Metazoa</taxon>
        <taxon>Ecdysozoa</taxon>
        <taxon>Nematoda</taxon>
        <taxon>Chromadorea</taxon>
        <taxon>Rhabditida</taxon>
        <taxon>Rhabditina</taxon>
        <taxon>Rhabditomorpha</taxon>
        <taxon>Strongyloidea</taxon>
        <taxon>Ancylostomatidae</taxon>
        <taxon>Bunostominae</taxon>
        <taxon>Necator</taxon>
    </lineage>
</organism>